<reference evidence="1 2" key="1">
    <citation type="submission" date="2019-10" db="EMBL/GenBank/DDBJ databases">
        <title>Rubrobacter sp nov SCSIO 52090 isolated from a deep-sea sediment in the South China Sea.</title>
        <authorList>
            <person name="Chen R.W."/>
        </authorList>
    </citation>
    <scope>NUCLEOTIDE SEQUENCE [LARGE SCALE GENOMIC DNA]</scope>
    <source>
        <strain evidence="1 2">SCSIO 52909</strain>
    </source>
</reference>
<evidence type="ECO:0000313" key="1">
    <source>
        <dbReference type="EMBL" id="QIN82260.1"/>
    </source>
</evidence>
<proteinExistence type="predicted"/>
<accession>A0A6G8Q724</accession>
<dbReference type="Proteomes" id="UP000501452">
    <property type="component" value="Chromosome"/>
</dbReference>
<protein>
    <recommendedName>
        <fullName evidence="3">SnoaL-like domain-containing protein</fullName>
    </recommendedName>
</protein>
<name>A0A6G8Q724_9ACTN</name>
<dbReference type="KEGG" id="rub:GBA63_06050"/>
<dbReference type="InterPro" id="IPR032710">
    <property type="entry name" value="NTF2-like_dom_sf"/>
</dbReference>
<dbReference type="Gene3D" id="3.10.450.50">
    <property type="match status" value="1"/>
</dbReference>
<dbReference type="AlphaFoldDB" id="A0A6G8Q724"/>
<dbReference type="EMBL" id="CP045119">
    <property type="protein sequence ID" value="QIN82260.1"/>
    <property type="molecule type" value="Genomic_DNA"/>
</dbReference>
<dbReference type="SUPFAM" id="SSF54427">
    <property type="entry name" value="NTF2-like"/>
    <property type="match status" value="1"/>
</dbReference>
<keyword evidence="2" id="KW-1185">Reference proteome</keyword>
<sequence length="140" mass="14754">MAKIAKSGGVPSAEATKDAVVVRAMYRALEEGQVSDLALYADPEISWVHPMVARLPFDGTGRGLKTVLRSAFLRDASGAGPRVSAETFVEFGDGVLVAGRFIEDRGAGNAPGEKPFLHECAVRGGRVVLVRGYPAEIGGR</sequence>
<dbReference type="RefSeq" id="WP_166174433.1">
    <property type="nucleotide sequence ID" value="NZ_CP045119.1"/>
</dbReference>
<evidence type="ECO:0008006" key="3">
    <source>
        <dbReference type="Google" id="ProtNLM"/>
    </source>
</evidence>
<organism evidence="1 2">
    <name type="scientific">Rubrobacter tropicus</name>
    <dbReference type="NCBI Taxonomy" id="2653851"/>
    <lineage>
        <taxon>Bacteria</taxon>
        <taxon>Bacillati</taxon>
        <taxon>Actinomycetota</taxon>
        <taxon>Rubrobacteria</taxon>
        <taxon>Rubrobacterales</taxon>
        <taxon>Rubrobacteraceae</taxon>
        <taxon>Rubrobacter</taxon>
    </lineage>
</organism>
<gene>
    <name evidence="1" type="ORF">GBA63_06050</name>
</gene>
<evidence type="ECO:0000313" key="2">
    <source>
        <dbReference type="Proteomes" id="UP000501452"/>
    </source>
</evidence>